<feature type="compositionally biased region" description="Basic residues" evidence="1">
    <location>
        <begin position="98"/>
        <end position="112"/>
    </location>
</feature>
<feature type="compositionally biased region" description="Polar residues" evidence="1">
    <location>
        <begin position="1"/>
        <end position="14"/>
    </location>
</feature>
<dbReference type="AlphaFoldDB" id="A0A7S4AT15"/>
<sequence length="439" mass="48024">MMSVSRTNQQSPQAEHNDKFLPSHARGSINTTPPQERSDFSTRKALAQEILLEIHAGSNSMNELVTEAIAKVLSRKPMYVSMNSVAETEIMKEETKKSRGRSLGGKKSRSKHTRSESKVEDKTKTKKTSKKKTKKKEGQKNVSSKVLSCFQESKDSSGISTISKSASLGSIANGSTTATCIDKDFFKDVAMKLLPHRNSICIQDNNGSLSKDFYDLDVGSMGQSHCSSISTLPTQDSYSTLSKHNVHTTICDEDFPAAFAPNDMRCLALVSHNGMKSTMKDFVFHYKHVLKKFRLTGTESTMKMLAEVFEGDSDIVFGPSCKSGPLGGDAELVAMMTSGNLGGILFFQDVMTSHPHQCDIECLVRQATVHNTIIATTPTTALAIVELFKIALMGEGKPQLIPSFFFSLQSPTVGSYQASQRKILRSQSSIQLSDSGSML</sequence>
<evidence type="ECO:0000256" key="1">
    <source>
        <dbReference type="SAM" id="MobiDB-lite"/>
    </source>
</evidence>
<dbReference type="GO" id="GO:0019242">
    <property type="term" value="P:methylglyoxal biosynthetic process"/>
    <property type="evidence" value="ECO:0007669"/>
    <property type="project" value="InterPro"/>
</dbReference>
<feature type="region of interest" description="Disordered" evidence="1">
    <location>
        <begin position="91"/>
        <end position="140"/>
    </location>
</feature>
<protein>
    <recommendedName>
        <fullName evidence="3">MGS-like domain-containing protein</fullName>
    </recommendedName>
</protein>
<dbReference type="SUPFAM" id="SSF52335">
    <property type="entry name" value="Methylglyoxal synthase-like"/>
    <property type="match status" value="1"/>
</dbReference>
<feature type="region of interest" description="Disordered" evidence="1">
    <location>
        <begin position="1"/>
        <end position="41"/>
    </location>
</feature>
<proteinExistence type="predicted"/>
<dbReference type="InterPro" id="IPR004363">
    <property type="entry name" value="Methylgl_synth"/>
</dbReference>
<feature type="compositionally biased region" description="Basic residues" evidence="1">
    <location>
        <begin position="124"/>
        <end position="137"/>
    </location>
</feature>
<accession>A0A7S4AT15</accession>
<organism evidence="2">
    <name type="scientific">Pseudo-nitzschia australis</name>
    <dbReference type="NCBI Taxonomy" id="44445"/>
    <lineage>
        <taxon>Eukaryota</taxon>
        <taxon>Sar</taxon>
        <taxon>Stramenopiles</taxon>
        <taxon>Ochrophyta</taxon>
        <taxon>Bacillariophyta</taxon>
        <taxon>Bacillariophyceae</taxon>
        <taxon>Bacillariophycidae</taxon>
        <taxon>Bacillariales</taxon>
        <taxon>Bacillariaceae</taxon>
        <taxon>Pseudo-nitzschia</taxon>
    </lineage>
</organism>
<dbReference type="Gene3D" id="3.40.50.1380">
    <property type="entry name" value="Methylglyoxal synthase-like domain"/>
    <property type="match status" value="1"/>
</dbReference>
<dbReference type="GO" id="GO:0008929">
    <property type="term" value="F:methylglyoxal synthase activity"/>
    <property type="evidence" value="ECO:0007669"/>
    <property type="project" value="InterPro"/>
</dbReference>
<dbReference type="GO" id="GO:0005829">
    <property type="term" value="C:cytosol"/>
    <property type="evidence" value="ECO:0007669"/>
    <property type="project" value="TreeGrafter"/>
</dbReference>
<dbReference type="PANTHER" id="PTHR30492:SF0">
    <property type="entry name" value="METHYLGLYOXAL SYNTHASE"/>
    <property type="match status" value="1"/>
</dbReference>
<dbReference type="InterPro" id="IPR036914">
    <property type="entry name" value="MGS-like_dom_sf"/>
</dbReference>
<evidence type="ECO:0008006" key="3">
    <source>
        <dbReference type="Google" id="ProtNLM"/>
    </source>
</evidence>
<name>A0A7S4AT15_9STRA</name>
<gene>
    <name evidence="2" type="ORF">PAUS00366_LOCUS18671</name>
</gene>
<feature type="compositionally biased region" description="Basic and acidic residues" evidence="1">
    <location>
        <begin position="113"/>
        <end position="123"/>
    </location>
</feature>
<dbReference type="NCBIfam" id="NF003559">
    <property type="entry name" value="PRK05234.1"/>
    <property type="match status" value="1"/>
</dbReference>
<evidence type="ECO:0000313" key="2">
    <source>
        <dbReference type="EMBL" id="CAE0725914.1"/>
    </source>
</evidence>
<dbReference type="PANTHER" id="PTHR30492">
    <property type="entry name" value="METHYLGLYOXAL SYNTHASE"/>
    <property type="match status" value="1"/>
</dbReference>
<reference evidence="2" key="1">
    <citation type="submission" date="2021-01" db="EMBL/GenBank/DDBJ databases">
        <authorList>
            <person name="Corre E."/>
            <person name="Pelletier E."/>
            <person name="Niang G."/>
            <person name="Scheremetjew M."/>
            <person name="Finn R."/>
            <person name="Kale V."/>
            <person name="Holt S."/>
            <person name="Cochrane G."/>
            <person name="Meng A."/>
            <person name="Brown T."/>
            <person name="Cohen L."/>
        </authorList>
    </citation>
    <scope>NUCLEOTIDE SEQUENCE</scope>
    <source>
        <strain evidence="2">10249 10 AB</strain>
    </source>
</reference>
<dbReference type="EMBL" id="HBIX01027628">
    <property type="protein sequence ID" value="CAE0725914.1"/>
    <property type="molecule type" value="Transcribed_RNA"/>
</dbReference>